<name>A0A8A1MMP4_AJECA</name>
<dbReference type="EMBL" id="CP069115">
    <property type="protein sequence ID" value="QSS65964.1"/>
    <property type="molecule type" value="Genomic_DNA"/>
</dbReference>
<evidence type="ECO:0000313" key="1">
    <source>
        <dbReference type="EMBL" id="QSS65964.1"/>
    </source>
</evidence>
<proteinExistence type="predicted"/>
<evidence type="ECO:0000313" key="2">
    <source>
        <dbReference type="Proteomes" id="UP000663671"/>
    </source>
</evidence>
<accession>A0A8A1MMP4</accession>
<dbReference type="Proteomes" id="UP000663671">
    <property type="component" value="Chromosome 3"/>
</dbReference>
<sequence>MLQFPHPSLSPGTDRYRQIGRERSKDARSLASCVTLEVLGQTYFYNTTHHNTLAVSLSLVDRKRTVGRYDEGRRWSRRSLMEVWKLGSLVWDGVICRSMDEEQMEEQNRHGNPVGFLASWLVFALLTPSLPRPAPGPEQRRSCSPGLGSAAAIHRPQGRCCWLPSPLALGDIRPPAHIKDIKILKY</sequence>
<protein>
    <submittedName>
        <fullName evidence="1">Uncharacterized protein</fullName>
    </submittedName>
</protein>
<dbReference type="VEuPathDB" id="FungiDB:I7I51_06815"/>
<gene>
    <name evidence="1" type="ORF">I7I51_06815</name>
</gene>
<reference evidence="1" key="1">
    <citation type="submission" date="2021-01" db="EMBL/GenBank/DDBJ databases">
        <title>Chromosome-level genome assembly of a human fungal pathogen reveals clustering of transcriptionally co-regulated genes.</title>
        <authorList>
            <person name="Voorhies M."/>
            <person name="Cohen S."/>
            <person name="Shea T.P."/>
            <person name="Petrus S."/>
            <person name="Munoz J.F."/>
            <person name="Poplawski S."/>
            <person name="Goldman W.E."/>
            <person name="Michael T."/>
            <person name="Cuomo C.A."/>
            <person name="Sil A."/>
            <person name="Beyhan S."/>
        </authorList>
    </citation>
    <scope>NUCLEOTIDE SEQUENCE</scope>
    <source>
        <strain evidence="1">WU24</strain>
    </source>
</reference>
<organism evidence="1 2">
    <name type="scientific">Ajellomyces capsulatus</name>
    <name type="common">Darling's disease fungus</name>
    <name type="synonym">Histoplasma capsulatum</name>
    <dbReference type="NCBI Taxonomy" id="5037"/>
    <lineage>
        <taxon>Eukaryota</taxon>
        <taxon>Fungi</taxon>
        <taxon>Dikarya</taxon>
        <taxon>Ascomycota</taxon>
        <taxon>Pezizomycotina</taxon>
        <taxon>Eurotiomycetes</taxon>
        <taxon>Eurotiomycetidae</taxon>
        <taxon>Onygenales</taxon>
        <taxon>Ajellomycetaceae</taxon>
        <taxon>Histoplasma</taxon>
    </lineage>
</organism>
<dbReference type="AlphaFoldDB" id="A0A8A1MMP4"/>